<comment type="function">
    <text evidence="7">Responsible for the coupling of flagellin expression to flagellar assembly by preventing expression of the flagellin genes when a component of the middle class of proteins is defective. It negatively regulates flagellar genes by inhibiting the activity of FliA by directly binding to FliA.</text>
</comment>
<dbReference type="InterPro" id="IPR031316">
    <property type="entry name" value="FlgM_C"/>
</dbReference>
<keyword evidence="11" id="KW-0969">Cilium</keyword>
<dbReference type="AlphaFoldDB" id="A0A7J0BFN4"/>
<keyword evidence="6" id="KW-0804">Transcription</keyword>
<dbReference type="EMBL" id="BLVO01000005">
    <property type="protein sequence ID" value="GFM32348.1"/>
    <property type="molecule type" value="Genomic_DNA"/>
</dbReference>
<dbReference type="InterPro" id="IPR007412">
    <property type="entry name" value="FlgM"/>
</dbReference>
<dbReference type="GO" id="GO:0045892">
    <property type="term" value="P:negative regulation of DNA-templated transcription"/>
    <property type="evidence" value="ECO:0007669"/>
    <property type="project" value="InterPro"/>
</dbReference>
<sequence>MEIKNYLKALDPYQAKLDKAENAKAKGGKRGADNAAQSSGDRVSLSNEAKLRTEAYTTALNTPDVRQEKVNSIKARVDSGDYVVDSRRVAEKLINEEVELFQ</sequence>
<proteinExistence type="inferred from homology"/>
<feature type="compositionally biased region" description="Polar residues" evidence="9">
    <location>
        <begin position="35"/>
        <end position="47"/>
    </location>
</feature>
<accession>A0A7J0BFN4</accession>
<evidence type="ECO:0000256" key="7">
    <source>
        <dbReference type="ARBA" id="ARBA00024739"/>
    </source>
</evidence>
<dbReference type="Pfam" id="PF04316">
    <property type="entry name" value="FlgM"/>
    <property type="match status" value="1"/>
</dbReference>
<evidence type="ECO:0000256" key="2">
    <source>
        <dbReference type="ARBA" id="ARBA00017823"/>
    </source>
</evidence>
<feature type="region of interest" description="Disordered" evidence="9">
    <location>
        <begin position="21"/>
        <end position="48"/>
    </location>
</feature>
<evidence type="ECO:0000313" key="11">
    <source>
        <dbReference type="EMBL" id="GFM32348.1"/>
    </source>
</evidence>
<evidence type="ECO:0000256" key="1">
    <source>
        <dbReference type="ARBA" id="ARBA00005322"/>
    </source>
</evidence>
<evidence type="ECO:0000256" key="3">
    <source>
        <dbReference type="ARBA" id="ARBA00022491"/>
    </source>
</evidence>
<reference evidence="11 12" key="1">
    <citation type="submission" date="2020-05" db="EMBL/GenBank/DDBJ databases">
        <title>Draft genome sequence of Desulfovibrio sp. strain HN2T.</title>
        <authorList>
            <person name="Ueno A."/>
            <person name="Tamazawa S."/>
            <person name="Tamamura S."/>
            <person name="Murakami T."/>
            <person name="Kiyama T."/>
            <person name="Inomata H."/>
            <person name="Amano Y."/>
            <person name="Miyakawa K."/>
            <person name="Tamaki H."/>
            <person name="Naganuma T."/>
            <person name="Kaneko K."/>
        </authorList>
    </citation>
    <scope>NUCLEOTIDE SEQUENCE [LARGE SCALE GENOMIC DNA]</scope>
    <source>
        <strain evidence="11 12">HN2</strain>
    </source>
</reference>
<dbReference type="Proteomes" id="UP000503840">
    <property type="component" value="Unassembled WGS sequence"/>
</dbReference>
<dbReference type="GO" id="GO:0044781">
    <property type="term" value="P:bacterial-type flagellum organization"/>
    <property type="evidence" value="ECO:0007669"/>
    <property type="project" value="UniProtKB-KW"/>
</dbReference>
<name>A0A7J0BFN4_9BACT</name>
<evidence type="ECO:0000259" key="10">
    <source>
        <dbReference type="Pfam" id="PF04316"/>
    </source>
</evidence>
<keyword evidence="3" id="KW-0678">Repressor</keyword>
<comment type="similarity">
    <text evidence="1">Belongs to the FlgM family.</text>
</comment>
<evidence type="ECO:0000313" key="12">
    <source>
        <dbReference type="Proteomes" id="UP000503840"/>
    </source>
</evidence>
<protein>
    <recommendedName>
        <fullName evidence="2">Negative regulator of flagellin synthesis</fullName>
    </recommendedName>
    <alternativeName>
        <fullName evidence="8">Anti-sigma-28 factor</fullName>
    </alternativeName>
</protein>
<evidence type="ECO:0000256" key="9">
    <source>
        <dbReference type="SAM" id="MobiDB-lite"/>
    </source>
</evidence>
<dbReference type="NCBIfam" id="TIGR03824">
    <property type="entry name" value="FlgM_jcvi"/>
    <property type="match status" value="1"/>
</dbReference>
<keyword evidence="5" id="KW-0805">Transcription regulation</keyword>
<evidence type="ECO:0000256" key="6">
    <source>
        <dbReference type="ARBA" id="ARBA00023163"/>
    </source>
</evidence>
<keyword evidence="4" id="KW-1005">Bacterial flagellum biogenesis</keyword>
<evidence type="ECO:0000256" key="5">
    <source>
        <dbReference type="ARBA" id="ARBA00023015"/>
    </source>
</evidence>
<dbReference type="InterPro" id="IPR035890">
    <property type="entry name" value="Anti-sigma-28_factor_FlgM_sf"/>
</dbReference>
<dbReference type="RefSeq" id="WP_174404055.1">
    <property type="nucleotide sequence ID" value="NZ_BLVO01000005.1"/>
</dbReference>
<gene>
    <name evidence="11" type="primary">flgM</name>
    <name evidence="11" type="ORF">DSM101010T_07130</name>
</gene>
<feature type="domain" description="Anti-sigma-28 factor FlgM C-terminal" evidence="10">
    <location>
        <begin position="41"/>
        <end position="95"/>
    </location>
</feature>
<organism evidence="11 12">
    <name type="scientific">Desulfovibrio subterraneus</name>
    <dbReference type="NCBI Taxonomy" id="2718620"/>
    <lineage>
        <taxon>Bacteria</taxon>
        <taxon>Pseudomonadati</taxon>
        <taxon>Thermodesulfobacteriota</taxon>
        <taxon>Desulfovibrionia</taxon>
        <taxon>Desulfovibrionales</taxon>
        <taxon>Desulfovibrionaceae</taxon>
        <taxon>Desulfovibrio</taxon>
    </lineage>
</organism>
<keyword evidence="11" id="KW-0282">Flagellum</keyword>
<dbReference type="SUPFAM" id="SSF101498">
    <property type="entry name" value="Anti-sigma factor FlgM"/>
    <property type="match status" value="1"/>
</dbReference>
<keyword evidence="12" id="KW-1185">Reference proteome</keyword>
<evidence type="ECO:0000256" key="4">
    <source>
        <dbReference type="ARBA" id="ARBA00022795"/>
    </source>
</evidence>
<comment type="caution">
    <text evidence="11">The sequence shown here is derived from an EMBL/GenBank/DDBJ whole genome shotgun (WGS) entry which is preliminary data.</text>
</comment>
<evidence type="ECO:0000256" key="8">
    <source>
        <dbReference type="ARBA" id="ARBA00030117"/>
    </source>
</evidence>
<keyword evidence="11" id="KW-0966">Cell projection</keyword>